<feature type="region of interest" description="Disordered" evidence="1">
    <location>
        <begin position="57"/>
        <end position="87"/>
    </location>
</feature>
<organism evidence="3 4">
    <name type="scientific">Haloferula helveola</name>
    <dbReference type="NCBI Taxonomy" id="490095"/>
    <lineage>
        <taxon>Bacteria</taxon>
        <taxon>Pseudomonadati</taxon>
        <taxon>Verrucomicrobiota</taxon>
        <taxon>Verrucomicrobiia</taxon>
        <taxon>Verrucomicrobiales</taxon>
        <taxon>Verrucomicrobiaceae</taxon>
        <taxon>Haloferula</taxon>
    </lineage>
</organism>
<dbReference type="RefSeq" id="WP_338690711.1">
    <property type="nucleotide sequence ID" value="NZ_AP024702.1"/>
</dbReference>
<dbReference type="PANTHER" id="PTHR11895:SF67">
    <property type="entry name" value="AMIDASE DOMAIN-CONTAINING PROTEIN"/>
    <property type="match status" value="1"/>
</dbReference>
<dbReference type="Gene3D" id="3.90.1300.10">
    <property type="entry name" value="Amidase signature (AS) domain"/>
    <property type="match status" value="1"/>
</dbReference>
<reference evidence="3 4" key="1">
    <citation type="submission" date="2021-06" db="EMBL/GenBank/DDBJ databases">
        <title>Complete genome of Haloferula helveola possessing various polysaccharide degrading enzymes.</title>
        <authorList>
            <person name="Takami H."/>
            <person name="Huang C."/>
            <person name="Hamasaki K."/>
        </authorList>
    </citation>
    <scope>NUCLEOTIDE SEQUENCE [LARGE SCALE GENOMIC DNA]</scope>
    <source>
        <strain evidence="3 4">CN-1</strain>
    </source>
</reference>
<dbReference type="InterPro" id="IPR020556">
    <property type="entry name" value="Amidase_CS"/>
</dbReference>
<dbReference type="PROSITE" id="PS00571">
    <property type="entry name" value="AMIDASES"/>
    <property type="match status" value="1"/>
</dbReference>
<sequence>MSYDLIKPKSPRLAGAKLRLLVSMLEEPRISRLLHRPLFGTLGISRLRRLELEEPATETPLVEASSNDQAELSESRAAPPTLPQPSIEDFRRAYQDSTTDPEAVATRVIESVRRSNAADPPLRAIIACDEDDVLAQARASSKRWKQGRPLSALDGVPVAVKDELDQLPYPTTVGTAFLRHRPEQDATTVERLRAAGALLIGKANMHEIGLGVTGLNPHHGTVRNPFDPTRHTGGSSSGSAAAVAAGLCPVAIGADGGGSIRIPSGLCGVVGLKPTFGRVSEAGAFPLCASLGHVGPIGNSTADVACAYGIIAGPDLRDPMTAGQPAPVIPSGPPSDLNGLRIGIYEPWFKDAEPEIVAAIEKVVEALKDAGAKVVPIEIPGLDDMRVAQLILIVTEMLECMSQFLPEHRKEHGLDVRMNFALAAFLGDADRRIANRVRTRAIRDFTRAFGMADIILTPITGRTAPPIRPDAADGGESDLATLSELMRFVACGNLTGLPAISIPVGYDSFGLPIGMQAIAPWWREDLLLSLSYFTENLVARRLPEVSFSEQLLHRGRVA</sequence>
<name>A0ABN6H389_9BACT</name>
<dbReference type="EMBL" id="AP024702">
    <property type="protein sequence ID" value="BCX48116.1"/>
    <property type="molecule type" value="Genomic_DNA"/>
</dbReference>
<evidence type="ECO:0000313" key="4">
    <source>
        <dbReference type="Proteomes" id="UP001374893"/>
    </source>
</evidence>
<gene>
    <name evidence="3" type="ORF">HAHE_20240</name>
</gene>
<dbReference type="InterPro" id="IPR023631">
    <property type="entry name" value="Amidase_dom"/>
</dbReference>
<dbReference type="Proteomes" id="UP001374893">
    <property type="component" value="Chromosome"/>
</dbReference>
<dbReference type="InterPro" id="IPR000120">
    <property type="entry name" value="Amidase"/>
</dbReference>
<evidence type="ECO:0000259" key="2">
    <source>
        <dbReference type="Pfam" id="PF01425"/>
    </source>
</evidence>
<evidence type="ECO:0000313" key="3">
    <source>
        <dbReference type="EMBL" id="BCX48116.1"/>
    </source>
</evidence>
<proteinExistence type="predicted"/>
<keyword evidence="4" id="KW-1185">Reference proteome</keyword>
<dbReference type="Pfam" id="PF01425">
    <property type="entry name" value="Amidase"/>
    <property type="match status" value="1"/>
</dbReference>
<protein>
    <submittedName>
        <fullName evidence="3">Asp-tRNAAsn/Glu-tRNAGln amidotransferase A subunit or related amidase</fullName>
    </submittedName>
</protein>
<dbReference type="InterPro" id="IPR036928">
    <property type="entry name" value="AS_sf"/>
</dbReference>
<evidence type="ECO:0000256" key="1">
    <source>
        <dbReference type="SAM" id="MobiDB-lite"/>
    </source>
</evidence>
<dbReference type="SUPFAM" id="SSF75304">
    <property type="entry name" value="Amidase signature (AS) enzymes"/>
    <property type="match status" value="1"/>
</dbReference>
<accession>A0ABN6H389</accession>
<feature type="domain" description="Amidase" evidence="2">
    <location>
        <begin position="110"/>
        <end position="528"/>
    </location>
</feature>
<dbReference type="PANTHER" id="PTHR11895">
    <property type="entry name" value="TRANSAMIDASE"/>
    <property type="match status" value="1"/>
</dbReference>